<accession>A0A0K2T3X3</accession>
<organism evidence="1">
    <name type="scientific">Lepeophtheirus salmonis</name>
    <name type="common">Salmon louse</name>
    <name type="synonym">Caligus salmonis</name>
    <dbReference type="NCBI Taxonomy" id="72036"/>
    <lineage>
        <taxon>Eukaryota</taxon>
        <taxon>Metazoa</taxon>
        <taxon>Ecdysozoa</taxon>
        <taxon>Arthropoda</taxon>
        <taxon>Crustacea</taxon>
        <taxon>Multicrustacea</taxon>
        <taxon>Hexanauplia</taxon>
        <taxon>Copepoda</taxon>
        <taxon>Siphonostomatoida</taxon>
        <taxon>Caligidae</taxon>
        <taxon>Lepeophtheirus</taxon>
    </lineage>
</organism>
<sequence length="39" mass="4637">MASIRVRKEEQALTSQFLRILAIVFLIEEIREFLMARDV</sequence>
<reference evidence="1" key="1">
    <citation type="submission" date="2014-05" db="EMBL/GenBank/DDBJ databases">
        <authorList>
            <person name="Chronopoulou M."/>
        </authorList>
    </citation>
    <scope>NUCLEOTIDE SEQUENCE</scope>
    <source>
        <tissue evidence="1">Whole organism</tissue>
    </source>
</reference>
<proteinExistence type="predicted"/>
<evidence type="ECO:0000313" key="1">
    <source>
        <dbReference type="EMBL" id="CDW20779.1"/>
    </source>
</evidence>
<dbReference type="AlphaFoldDB" id="A0A0K2T3X3"/>
<name>A0A0K2T3X3_LEPSM</name>
<protein>
    <submittedName>
        <fullName evidence="1">Uncharacterized protein</fullName>
    </submittedName>
</protein>
<dbReference type="EMBL" id="HACA01003418">
    <property type="protein sequence ID" value="CDW20779.1"/>
    <property type="molecule type" value="Transcribed_RNA"/>
</dbReference>